<evidence type="ECO:0000256" key="1">
    <source>
        <dbReference type="ARBA" id="ARBA00010940"/>
    </source>
</evidence>
<keyword evidence="6" id="KW-0175">Coiled coil</keyword>
<dbReference type="InterPro" id="IPR003316">
    <property type="entry name" value="E2F_WHTH_DNA-bd_dom"/>
</dbReference>
<dbReference type="AlphaFoldDB" id="A0A0K2UYR8"/>
<feature type="coiled-coil region" evidence="6">
    <location>
        <begin position="203"/>
        <end position="230"/>
    </location>
</feature>
<evidence type="ECO:0000256" key="6">
    <source>
        <dbReference type="SAM" id="Coils"/>
    </source>
</evidence>
<keyword evidence="5" id="KW-0539">Nucleus</keyword>
<feature type="region of interest" description="Disordered" evidence="7">
    <location>
        <begin position="299"/>
        <end position="342"/>
    </location>
</feature>
<evidence type="ECO:0000256" key="7">
    <source>
        <dbReference type="SAM" id="MobiDB-lite"/>
    </source>
</evidence>
<evidence type="ECO:0000256" key="4">
    <source>
        <dbReference type="ARBA" id="ARBA00023163"/>
    </source>
</evidence>
<dbReference type="Gene3D" id="1.10.10.10">
    <property type="entry name" value="Winged helix-like DNA-binding domain superfamily/Winged helix DNA-binding domain"/>
    <property type="match status" value="1"/>
</dbReference>
<dbReference type="CDD" id="cd14660">
    <property type="entry name" value="E2F_DD"/>
    <property type="match status" value="1"/>
</dbReference>
<evidence type="ECO:0000256" key="3">
    <source>
        <dbReference type="ARBA" id="ARBA00023125"/>
    </source>
</evidence>
<evidence type="ECO:0000256" key="5">
    <source>
        <dbReference type="RuleBase" id="RU003796"/>
    </source>
</evidence>
<dbReference type="SUPFAM" id="SSF46785">
    <property type="entry name" value="Winged helix' DNA-binding domain"/>
    <property type="match status" value="1"/>
</dbReference>
<keyword evidence="2 5" id="KW-0805">Transcription regulation</keyword>
<dbReference type="InterPro" id="IPR032198">
    <property type="entry name" value="E2F_CC-MB"/>
</dbReference>
<keyword evidence="4 5" id="KW-0804">Transcription</keyword>
<dbReference type="PANTHER" id="PTHR12081">
    <property type="entry name" value="TRANSCRIPTION FACTOR E2F"/>
    <property type="match status" value="1"/>
</dbReference>
<protein>
    <submittedName>
        <fullName evidence="9">Transcription factor E2F3like [Nasonia vitripennis]</fullName>
    </submittedName>
    <submittedName>
        <fullName evidence="10">Unisex transcription factor E2F3</fullName>
    </submittedName>
</protein>
<dbReference type="GeneID" id="121130251"/>
<reference evidence="9" key="1">
    <citation type="submission" date="2014-05" db="EMBL/GenBank/DDBJ databases">
        <authorList>
            <person name="Chronopoulou M."/>
        </authorList>
    </citation>
    <scope>NUCLEOTIDE SEQUENCE</scope>
    <source>
        <tissue evidence="9">Whole organism</tissue>
    </source>
</reference>
<proteinExistence type="inferred from homology"/>
<dbReference type="KEGG" id="lsm:121130251"/>
<dbReference type="GO" id="GO:0090575">
    <property type="term" value="C:RNA polymerase II transcription regulator complex"/>
    <property type="evidence" value="ECO:0007669"/>
    <property type="project" value="TreeGrafter"/>
</dbReference>
<dbReference type="RefSeq" id="XP_040581946.1">
    <property type="nucleotide sequence ID" value="XM_040726012.2"/>
</dbReference>
<dbReference type="InterPro" id="IPR015633">
    <property type="entry name" value="E2F"/>
</dbReference>
<feature type="region of interest" description="Disordered" evidence="7">
    <location>
        <begin position="73"/>
        <end position="123"/>
    </location>
</feature>
<comment type="similarity">
    <text evidence="1 5">Belongs to the E2F/DP family.</text>
</comment>
<dbReference type="FunFam" id="1.10.10.10:FF:000008">
    <property type="entry name" value="E2F transcription factor 1"/>
    <property type="match status" value="1"/>
</dbReference>
<name>A0A0K2UYR8_LEPSM</name>
<comment type="subcellular location">
    <subcellularLocation>
        <location evidence="5">Nucleus</location>
    </subcellularLocation>
</comment>
<feature type="domain" description="E2F/DP family winged-helix DNA-binding" evidence="8">
    <location>
        <begin position="125"/>
        <end position="190"/>
    </location>
</feature>
<evidence type="ECO:0000256" key="2">
    <source>
        <dbReference type="ARBA" id="ARBA00023015"/>
    </source>
</evidence>
<dbReference type="Gene3D" id="6.10.250.540">
    <property type="match status" value="1"/>
</dbReference>
<dbReference type="Pfam" id="PF16421">
    <property type="entry name" value="E2F_CC-MB"/>
    <property type="match status" value="1"/>
</dbReference>
<dbReference type="EMBL" id="MW965441">
    <property type="protein sequence ID" value="UER86415.1"/>
    <property type="molecule type" value="Genomic_DNA"/>
</dbReference>
<dbReference type="GO" id="GO:0000978">
    <property type="term" value="F:RNA polymerase II cis-regulatory region sequence-specific DNA binding"/>
    <property type="evidence" value="ECO:0007669"/>
    <property type="project" value="InterPro"/>
</dbReference>
<dbReference type="InterPro" id="IPR036388">
    <property type="entry name" value="WH-like_DNA-bd_sf"/>
</dbReference>
<organism evidence="9">
    <name type="scientific">Lepeophtheirus salmonis</name>
    <name type="common">Salmon louse</name>
    <name type="synonym">Caligus salmonis</name>
    <dbReference type="NCBI Taxonomy" id="72036"/>
    <lineage>
        <taxon>Eukaryota</taxon>
        <taxon>Metazoa</taxon>
        <taxon>Ecdysozoa</taxon>
        <taxon>Arthropoda</taxon>
        <taxon>Crustacea</taxon>
        <taxon>Multicrustacea</taxon>
        <taxon>Hexanauplia</taxon>
        <taxon>Copepoda</taxon>
        <taxon>Siphonostomatoida</taxon>
        <taxon>Caligidae</taxon>
        <taxon>Lepeophtheirus</taxon>
    </lineage>
</organism>
<dbReference type="InterPro" id="IPR036390">
    <property type="entry name" value="WH_DNA-bd_sf"/>
</dbReference>
<dbReference type="OrthoDB" id="1743261at2759"/>
<reference evidence="10" key="2">
    <citation type="submission" date="2021-04" db="EMBL/GenBank/DDBJ databases">
        <title>Sex differences in the early life stages of the salmon louse (Lepeophtheirus salmonis).</title>
        <authorList>
            <person name="Borchel A."/>
            <person name="Komisarczuk A.Z."/>
            <person name="Nilsen F."/>
        </authorList>
    </citation>
    <scope>NUCLEOTIDE SEQUENCE</scope>
</reference>
<dbReference type="EMBL" id="HACA01026037">
    <property type="protein sequence ID" value="CDW43398.1"/>
    <property type="molecule type" value="Transcribed_RNA"/>
</dbReference>
<accession>A0A0K2UYR8</accession>
<keyword evidence="3 5" id="KW-0238">DNA-binding</keyword>
<accession>A0A8K1VQ82</accession>
<dbReference type="Pfam" id="PF02319">
    <property type="entry name" value="WHD_E2F_TDP"/>
    <property type="match status" value="1"/>
</dbReference>
<evidence type="ECO:0000313" key="10">
    <source>
        <dbReference type="EMBL" id="UER86415.1"/>
    </source>
</evidence>
<dbReference type="SUPFAM" id="SSF144074">
    <property type="entry name" value="E2F-DP heterodimerization region"/>
    <property type="match status" value="1"/>
</dbReference>
<dbReference type="PANTHER" id="PTHR12081:SF107">
    <property type="entry name" value="E2E3"/>
    <property type="match status" value="1"/>
</dbReference>
<evidence type="ECO:0000313" key="9">
    <source>
        <dbReference type="EMBL" id="CDW43398.1"/>
    </source>
</evidence>
<dbReference type="GO" id="GO:0046983">
    <property type="term" value="F:protein dimerization activity"/>
    <property type="evidence" value="ECO:0007669"/>
    <property type="project" value="InterPro"/>
</dbReference>
<evidence type="ECO:0000259" key="8">
    <source>
        <dbReference type="SMART" id="SM01372"/>
    </source>
</evidence>
<sequence length="424" mass="46625">MSLGSSSSAWPCSLRQIIQGDDEIAECASPPNSHTFIKNNTHFRGSSDHEYVVGATPPRSLVGATYHVSTTTTVSTNNSASQEARRKLTLEPQFKTPIKSSKRKMDPLASPSPKKPARSPLEKTRYETSLGLLTKKFVSLFHSSTHGTVDLNKASETLGVQKRRIYDITNVLEGIGLVEKNSKNMVHWCGTPYHNLNSDTADLHSDLLDLEAKENELDQLIRNTETELKLINSQERQYAFVTYHDLRNIKKFQNQTVMAIKAPTGTDLEVPRPSEAMQIYMHSTTGEIEVFLCPEEEQGISGGSCSDSEGSSGLSPSKRIGVPSPPPRLDLEEESRTSDLGGQSIKNVLISASEDFGPVGKALQLQTLDQENGPDEGCQDSELGGQLASDGLLQFEPPLSSSDYSFSYDEQENLKDLFDLPFLN</sequence>
<dbReference type="InterPro" id="IPR037241">
    <property type="entry name" value="E2F-DP_heterodim"/>
</dbReference>
<dbReference type="GO" id="GO:0000981">
    <property type="term" value="F:DNA-binding transcription factor activity, RNA polymerase II-specific"/>
    <property type="evidence" value="ECO:0007669"/>
    <property type="project" value="TreeGrafter"/>
</dbReference>
<dbReference type="SMART" id="SM01372">
    <property type="entry name" value="E2F_TDP"/>
    <property type="match status" value="1"/>
</dbReference>
<feature type="compositionally biased region" description="Low complexity" evidence="7">
    <location>
        <begin position="303"/>
        <end position="317"/>
    </location>
</feature>